<dbReference type="InterPro" id="IPR025591">
    <property type="entry name" value="RloB"/>
</dbReference>
<protein>
    <submittedName>
        <fullName evidence="1">RloB family protein</fullName>
    </submittedName>
</protein>
<evidence type="ECO:0000313" key="1">
    <source>
        <dbReference type="EMBL" id="MCY6371227.1"/>
    </source>
</evidence>
<dbReference type="RefSeq" id="WP_268050098.1">
    <property type="nucleotide sequence ID" value="NZ_JAPQES010000004.1"/>
</dbReference>
<sequence length="310" mass="36865">MRVPKQYGKRTLYFDKVQEARAKYIFVYEGQETEVQYFQGVIDRREDLNINPLIDLLPILRGTLQLSHSHPLQILKYIDEHIDHYHTVDIIVNKIVDYCFENLGIKENNIYNVKTLYDDIFTYLCNKYNLEKNSEFVLTNDILEDLSNYLKDKINILEQIENIQKYIDEQEIIYNKDIDKLCLVIDRDKGNVKSSQYDEIIQKCNDKGIKLYVSNPTFEFWLLLHSSELPELDKCKLLKNNKSGKKRYLEKELTNKFNGYKKHNIKFERFFPYITLAIQQEKSFCEDIHYLKDKLGTNVGLLLSELIDNS</sequence>
<name>A0ABT4CQ92_9CLOT</name>
<keyword evidence="2" id="KW-1185">Reference proteome</keyword>
<dbReference type="Pfam" id="PF13707">
    <property type="entry name" value="RloB"/>
    <property type="match status" value="1"/>
</dbReference>
<organism evidence="1 2">
    <name type="scientific">Clostridium ganghwense</name>
    <dbReference type="NCBI Taxonomy" id="312089"/>
    <lineage>
        <taxon>Bacteria</taxon>
        <taxon>Bacillati</taxon>
        <taxon>Bacillota</taxon>
        <taxon>Clostridia</taxon>
        <taxon>Eubacteriales</taxon>
        <taxon>Clostridiaceae</taxon>
        <taxon>Clostridium</taxon>
    </lineage>
</organism>
<reference evidence="1" key="1">
    <citation type="submission" date="2022-12" db="EMBL/GenBank/DDBJ databases">
        <authorList>
            <person name="Wang J."/>
        </authorList>
    </citation>
    <scope>NUCLEOTIDE SEQUENCE</scope>
    <source>
        <strain evidence="1">HY-42-06</strain>
    </source>
</reference>
<proteinExistence type="predicted"/>
<accession>A0ABT4CQ92</accession>
<dbReference type="EMBL" id="JAPQES010000004">
    <property type="protein sequence ID" value="MCY6371227.1"/>
    <property type="molecule type" value="Genomic_DNA"/>
</dbReference>
<evidence type="ECO:0000313" key="2">
    <source>
        <dbReference type="Proteomes" id="UP001079657"/>
    </source>
</evidence>
<gene>
    <name evidence="1" type="ORF">OXH55_11325</name>
</gene>
<dbReference type="Proteomes" id="UP001079657">
    <property type="component" value="Unassembled WGS sequence"/>
</dbReference>
<comment type="caution">
    <text evidence="1">The sequence shown here is derived from an EMBL/GenBank/DDBJ whole genome shotgun (WGS) entry which is preliminary data.</text>
</comment>